<sequence length="408" mass="44525">MSAQVTATVRTAMRVEAERLLDLTRRAQVERGFGWLGDDGEIVSRPLELWINCRMTHVAALGLLSGREEFAAVLDHGIATLTTHFADDVNGGWFAAIDADTGAAVDSSKQAYAHAFVLLAASSAVAAGRPGARALLDDARRVHEEHFWDAAEGLVHERFSADWSDEEAYRGVNAAMHTVEAFLAVADVTGDGSYLDRAAAVTRRVASWAAARDWRIPEHFDAIWQPLPDYNREAPADPFRPYGATVGHALEWARLALSVDAAYRIADASYVGEFTGAAIQLATRAIVDGWGVDGADGFVYTTDWSGKPVVHARMHWVACEAIAAAYALGVVTGEQQWFTAAEQWWAYAVEHLIDRESGSWRHELDEHNGPASVTWQGRPDTYHALQMCLLVGDGLPLSPTFATALARR</sequence>
<dbReference type="Proteomes" id="UP000318297">
    <property type="component" value="Unassembled WGS sequence"/>
</dbReference>
<keyword evidence="4" id="KW-1185">Reference proteome</keyword>
<comment type="caution">
    <text evidence="3">The sequence shown here is derived from an EMBL/GenBank/DDBJ whole genome shotgun (WGS) entry which is preliminary data.</text>
</comment>
<dbReference type="SUPFAM" id="SSF48208">
    <property type="entry name" value="Six-hairpin glycosidases"/>
    <property type="match status" value="1"/>
</dbReference>
<dbReference type="InterPro" id="IPR008928">
    <property type="entry name" value="6-hairpin_glycosidase_sf"/>
</dbReference>
<comment type="similarity">
    <text evidence="1">Belongs to the N-acylglucosamine 2-epimerase family.</text>
</comment>
<dbReference type="OrthoDB" id="9806359at2"/>
<dbReference type="PANTHER" id="PTHR15108">
    <property type="entry name" value="N-ACYLGLUCOSAMINE-2-EPIMERASE"/>
    <property type="match status" value="1"/>
</dbReference>
<dbReference type="AlphaFoldDB" id="A0A561E784"/>
<organism evidence="3 4">
    <name type="scientific">Rudaeicoccus suwonensis</name>
    <dbReference type="NCBI Taxonomy" id="657409"/>
    <lineage>
        <taxon>Bacteria</taxon>
        <taxon>Bacillati</taxon>
        <taxon>Actinomycetota</taxon>
        <taxon>Actinomycetes</taxon>
        <taxon>Micrococcales</taxon>
        <taxon>Dermacoccaceae</taxon>
        <taxon>Rudaeicoccus</taxon>
    </lineage>
</organism>
<dbReference type="RefSeq" id="WP_145224772.1">
    <property type="nucleotide sequence ID" value="NZ_VIVQ01000001.1"/>
</dbReference>
<dbReference type="InterPro" id="IPR010819">
    <property type="entry name" value="AGE/CE"/>
</dbReference>
<proteinExistence type="inferred from homology"/>
<evidence type="ECO:0000256" key="2">
    <source>
        <dbReference type="ARBA" id="ARBA00023235"/>
    </source>
</evidence>
<dbReference type="InterPro" id="IPR012341">
    <property type="entry name" value="6hp_glycosidase-like_sf"/>
</dbReference>
<evidence type="ECO:0000313" key="4">
    <source>
        <dbReference type="Proteomes" id="UP000318297"/>
    </source>
</evidence>
<name>A0A561E784_9MICO</name>
<gene>
    <name evidence="3" type="ORF">BKA23_0241</name>
</gene>
<dbReference type="Gene3D" id="1.50.10.10">
    <property type="match status" value="1"/>
</dbReference>
<evidence type="ECO:0000256" key="1">
    <source>
        <dbReference type="ARBA" id="ARBA00008558"/>
    </source>
</evidence>
<evidence type="ECO:0000313" key="3">
    <source>
        <dbReference type="EMBL" id="TWE11473.1"/>
    </source>
</evidence>
<protein>
    <submittedName>
        <fullName evidence="3">Mannose/cellobiose epimerase-like protein (N-acyl-D-glucosamine 2-epimerase family)</fullName>
    </submittedName>
</protein>
<dbReference type="EMBL" id="VIVQ01000001">
    <property type="protein sequence ID" value="TWE11473.1"/>
    <property type="molecule type" value="Genomic_DNA"/>
</dbReference>
<reference evidence="3 4" key="1">
    <citation type="submission" date="2019-06" db="EMBL/GenBank/DDBJ databases">
        <title>Sequencing the genomes of 1000 actinobacteria strains.</title>
        <authorList>
            <person name="Klenk H.-P."/>
        </authorList>
    </citation>
    <scope>NUCLEOTIDE SEQUENCE [LARGE SCALE GENOMIC DNA]</scope>
    <source>
        <strain evidence="3 4">DSM 19560</strain>
    </source>
</reference>
<dbReference type="GO" id="GO:0005975">
    <property type="term" value="P:carbohydrate metabolic process"/>
    <property type="evidence" value="ECO:0007669"/>
    <property type="project" value="InterPro"/>
</dbReference>
<dbReference type="Pfam" id="PF07221">
    <property type="entry name" value="GlcNAc_2-epim"/>
    <property type="match status" value="1"/>
</dbReference>
<accession>A0A561E784</accession>
<dbReference type="GO" id="GO:0016853">
    <property type="term" value="F:isomerase activity"/>
    <property type="evidence" value="ECO:0007669"/>
    <property type="project" value="UniProtKB-KW"/>
</dbReference>
<keyword evidence="2" id="KW-0413">Isomerase</keyword>